<sequence>MGVQLLLTFYQNEWTRFITGGYTLRQSTLMRWSVFFLLICELPSAWKRLFSFIYAWLPALGFYFFRKVVATKSLQLLPASKLLMPLPSLKLLPERRIFNWTRRYLVLLTWFFYFIYLMPLNRNSRIMVLPLNAPLRTTVWTFLWL</sequence>
<dbReference type="EMBL" id="GQ903130">
    <property type="protein sequence ID" value="ACX30941.1"/>
    <property type="molecule type" value="Genomic_DNA"/>
</dbReference>
<proteinExistence type="predicted"/>
<protein>
    <submittedName>
        <fullName evidence="2">Uncharacterized protein ORF145</fullName>
    </submittedName>
</protein>
<keyword evidence="1" id="KW-0472">Membrane</keyword>
<keyword evidence="2" id="KW-0496">Mitochondrion</keyword>
<accession>D1LDM6</accession>
<evidence type="ECO:0000313" key="2">
    <source>
        <dbReference type="EMBL" id="ACX30941.1"/>
    </source>
</evidence>
<organism evidence="2">
    <name type="scientific">Moneuplotes minuta</name>
    <dbReference type="NCBI Taxonomy" id="74792"/>
    <lineage>
        <taxon>Eukaryota</taxon>
        <taxon>Sar</taxon>
        <taxon>Alveolata</taxon>
        <taxon>Ciliophora</taxon>
        <taxon>Intramacronucleata</taxon>
        <taxon>Spirotrichea</taxon>
        <taxon>Hypotrichia</taxon>
        <taxon>Euplotida</taxon>
        <taxon>Euplotidae</taxon>
        <taxon>Moneuplotes</taxon>
    </lineage>
</organism>
<feature type="transmembrane region" description="Helical" evidence="1">
    <location>
        <begin position="45"/>
        <end position="65"/>
    </location>
</feature>
<geneLocation type="mitochondrion" evidence="2"/>
<feature type="transmembrane region" description="Helical" evidence="1">
    <location>
        <begin position="104"/>
        <end position="121"/>
    </location>
</feature>
<name>D1LDM6_9SPIT</name>
<keyword evidence="1" id="KW-1133">Transmembrane helix</keyword>
<gene>
    <name evidence="2" type="primary">ORF145</name>
</gene>
<keyword evidence="1" id="KW-0812">Transmembrane</keyword>
<reference evidence="2" key="1">
    <citation type="journal article" date="2009" name="BMC Genomics">
        <title>The mitochondrial genomes of the ciliates Euplotes minuta and Euplotes crassus.</title>
        <authorList>
            <person name="de Graaf R.M."/>
            <person name="van Alen T.A."/>
            <person name="Dutilh B.E."/>
            <person name="Kuiper J.W."/>
            <person name="van Zoggel H.J."/>
            <person name="Huynh M.B."/>
            <person name="Gortz H.D."/>
            <person name="Huynen M.A."/>
            <person name="Hackstein J.H."/>
        </authorList>
    </citation>
    <scope>NUCLEOTIDE SEQUENCE</scope>
</reference>
<dbReference type="AlphaFoldDB" id="D1LDM6"/>
<evidence type="ECO:0000256" key="1">
    <source>
        <dbReference type="SAM" id="Phobius"/>
    </source>
</evidence>